<dbReference type="Proteomes" id="UP000192840">
    <property type="component" value="Unassembled WGS sequence"/>
</dbReference>
<evidence type="ECO:0000313" key="2">
    <source>
        <dbReference type="Proteomes" id="UP000192840"/>
    </source>
</evidence>
<evidence type="ECO:0000313" key="1">
    <source>
        <dbReference type="EMBL" id="SMC85569.1"/>
    </source>
</evidence>
<dbReference type="STRING" id="40571.SAMN05660733_02126"/>
<organism evidence="1 2">
    <name type="scientific">Lentzea albidocapillata</name>
    <dbReference type="NCBI Taxonomy" id="40571"/>
    <lineage>
        <taxon>Bacteria</taxon>
        <taxon>Bacillati</taxon>
        <taxon>Actinomycetota</taxon>
        <taxon>Actinomycetes</taxon>
        <taxon>Pseudonocardiales</taxon>
        <taxon>Pseudonocardiaceae</taxon>
        <taxon>Lentzea</taxon>
    </lineage>
</organism>
<gene>
    <name evidence="1" type="ORF">SAMN05660733_02126</name>
</gene>
<dbReference type="EMBL" id="FWYC01000005">
    <property type="protein sequence ID" value="SMC85569.1"/>
    <property type="molecule type" value="Genomic_DNA"/>
</dbReference>
<accession>A0A1W2CJZ8</accession>
<keyword evidence="2" id="KW-1185">Reference proteome</keyword>
<name>A0A1W2CJZ8_9PSEU</name>
<reference evidence="2" key="1">
    <citation type="submission" date="2017-04" db="EMBL/GenBank/DDBJ databases">
        <authorList>
            <person name="Varghese N."/>
            <person name="Submissions S."/>
        </authorList>
    </citation>
    <scope>NUCLEOTIDE SEQUENCE [LARGE SCALE GENOMIC DNA]</scope>
    <source>
        <strain evidence="2">DSM 44073</strain>
    </source>
</reference>
<sequence>MTAESLGGLLSWMRRIPAADTVDLTIRPFSHPAMPDAVLADVTVLTPDGVRRIRGVGSTVHAAIESARLNDRRSP</sequence>
<dbReference type="AlphaFoldDB" id="A0A1W2CJZ8"/>
<protein>
    <submittedName>
        <fullName evidence="1">Uncharacterized protein</fullName>
    </submittedName>
</protein>
<proteinExistence type="predicted"/>